<dbReference type="OrthoDB" id="6612025at2759"/>
<feature type="domain" description="Fibronectin type-III" evidence="1">
    <location>
        <begin position="67"/>
        <end position="168"/>
    </location>
</feature>
<organism evidence="2 3">
    <name type="scientific">Lucilia cuprina</name>
    <name type="common">Green bottle fly</name>
    <name type="synonym">Australian sheep blowfly</name>
    <dbReference type="NCBI Taxonomy" id="7375"/>
    <lineage>
        <taxon>Eukaryota</taxon>
        <taxon>Metazoa</taxon>
        <taxon>Ecdysozoa</taxon>
        <taxon>Arthropoda</taxon>
        <taxon>Hexapoda</taxon>
        <taxon>Insecta</taxon>
        <taxon>Pterygota</taxon>
        <taxon>Neoptera</taxon>
        <taxon>Endopterygota</taxon>
        <taxon>Diptera</taxon>
        <taxon>Brachycera</taxon>
        <taxon>Muscomorpha</taxon>
        <taxon>Oestroidea</taxon>
        <taxon>Calliphoridae</taxon>
        <taxon>Luciliinae</taxon>
        <taxon>Lucilia</taxon>
    </lineage>
</organism>
<dbReference type="InterPro" id="IPR036116">
    <property type="entry name" value="FN3_sf"/>
</dbReference>
<evidence type="ECO:0000313" key="2">
    <source>
        <dbReference type="EMBL" id="KNC32353.1"/>
    </source>
</evidence>
<dbReference type="EMBL" id="JRES01000318">
    <property type="protein sequence ID" value="KNC32353.1"/>
    <property type="molecule type" value="Genomic_DNA"/>
</dbReference>
<feature type="non-terminal residue" evidence="2">
    <location>
        <position position="1"/>
    </location>
</feature>
<comment type="caution">
    <text evidence="2">The sequence shown here is derived from an EMBL/GenBank/DDBJ whole genome shotgun (WGS) entry which is preliminary data.</text>
</comment>
<dbReference type="PROSITE" id="PS50853">
    <property type="entry name" value="FN3"/>
    <property type="match status" value="2"/>
</dbReference>
<sequence>GYCIEKRSSTSTTWTKVITLDAHCLQYTVDNLKEKSEYWFRVSAENEAGLGAPAVTESIALKTHATVPSPPTAPLETRVIAANAHVFEWGIPESDGGAPLLGYHIAIRDMKKSMWIEVGRVPAGVQKFQIRDLQENHEYMIRIFAKNEIGLSEPLESEEPYKAVTLGLASLPDEPRTEMSSCNTSSWLRDHHMDADIHSYARGKLLRRDEYFFRIWAKMPKKKKNSK</sequence>
<reference evidence="2 3" key="1">
    <citation type="journal article" date="2015" name="Nat. Commun.">
        <title>Lucilia cuprina genome unlocks parasitic fly biology to underpin future interventions.</title>
        <authorList>
            <person name="Anstead C.A."/>
            <person name="Korhonen P.K."/>
            <person name="Young N.D."/>
            <person name="Hall R.S."/>
            <person name="Jex A.R."/>
            <person name="Murali S.C."/>
            <person name="Hughes D.S."/>
            <person name="Lee S.F."/>
            <person name="Perry T."/>
            <person name="Stroehlein A.J."/>
            <person name="Ansell B.R."/>
            <person name="Breugelmans B."/>
            <person name="Hofmann A."/>
            <person name="Qu J."/>
            <person name="Dugan S."/>
            <person name="Lee S.L."/>
            <person name="Chao H."/>
            <person name="Dinh H."/>
            <person name="Han Y."/>
            <person name="Doddapaneni H.V."/>
            <person name="Worley K.C."/>
            <person name="Muzny D.M."/>
            <person name="Ioannidis P."/>
            <person name="Waterhouse R.M."/>
            <person name="Zdobnov E.M."/>
            <person name="James P.J."/>
            <person name="Bagnall N.H."/>
            <person name="Kotze A.C."/>
            <person name="Gibbs R.A."/>
            <person name="Richards S."/>
            <person name="Batterham P."/>
            <person name="Gasser R.B."/>
        </authorList>
    </citation>
    <scope>NUCLEOTIDE SEQUENCE [LARGE SCALE GENOMIC DNA]</scope>
    <source>
        <strain evidence="2 3">LS</strain>
        <tissue evidence="2">Full body</tissue>
    </source>
</reference>
<dbReference type="PANTHER" id="PTHR19890:SF10">
    <property type="entry name" value="FIBROBLAST GROWTH FACTOR RECEPTOR-LIKE 1"/>
    <property type="match status" value="1"/>
</dbReference>
<dbReference type="AlphaFoldDB" id="A0A0L0CIX3"/>
<evidence type="ECO:0000259" key="1">
    <source>
        <dbReference type="PROSITE" id="PS50853"/>
    </source>
</evidence>
<name>A0A0L0CIX3_LUCCU</name>
<dbReference type="PANTHER" id="PTHR19890">
    <property type="entry name" value="FIBROBLAST GROWTH FACTOR RECEPTOR"/>
    <property type="match status" value="1"/>
</dbReference>
<dbReference type="Gene3D" id="2.60.40.10">
    <property type="entry name" value="Immunoglobulins"/>
    <property type="match status" value="2"/>
</dbReference>
<dbReference type="Proteomes" id="UP000037069">
    <property type="component" value="Unassembled WGS sequence"/>
</dbReference>
<dbReference type="InterPro" id="IPR052615">
    <property type="entry name" value="FGFRL"/>
</dbReference>
<dbReference type="CDD" id="cd00063">
    <property type="entry name" value="FN3"/>
    <property type="match status" value="2"/>
</dbReference>
<dbReference type="SMART" id="SM00060">
    <property type="entry name" value="FN3"/>
    <property type="match status" value="2"/>
</dbReference>
<evidence type="ECO:0000313" key="3">
    <source>
        <dbReference type="Proteomes" id="UP000037069"/>
    </source>
</evidence>
<gene>
    <name evidence="2" type="ORF">FF38_11126</name>
</gene>
<dbReference type="SUPFAM" id="SSF49265">
    <property type="entry name" value="Fibronectin type III"/>
    <property type="match status" value="1"/>
</dbReference>
<dbReference type="STRING" id="7375.A0A0L0CIX3"/>
<feature type="domain" description="Fibronectin type-III" evidence="1">
    <location>
        <begin position="1"/>
        <end position="66"/>
    </location>
</feature>
<protein>
    <submittedName>
        <fullName evidence="2">Titin</fullName>
    </submittedName>
</protein>
<keyword evidence="3" id="KW-1185">Reference proteome</keyword>
<accession>A0A0L0CIX3</accession>
<proteinExistence type="predicted"/>
<dbReference type="OMA" id="RSADTEC"/>
<dbReference type="InterPro" id="IPR003961">
    <property type="entry name" value="FN3_dom"/>
</dbReference>
<dbReference type="InterPro" id="IPR013783">
    <property type="entry name" value="Ig-like_fold"/>
</dbReference>
<dbReference type="Pfam" id="PF00041">
    <property type="entry name" value="fn3"/>
    <property type="match status" value="1"/>
</dbReference>